<evidence type="ECO:0000256" key="10">
    <source>
        <dbReference type="ARBA" id="ARBA00023180"/>
    </source>
</evidence>
<dbReference type="OrthoDB" id="10038994at2759"/>
<keyword evidence="5 11" id="KW-0808">Transferase</keyword>
<dbReference type="PRINTS" id="PR02050">
    <property type="entry name" value="B14GALTRFASE"/>
</dbReference>
<dbReference type="GO" id="GO:0016020">
    <property type="term" value="C:membrane"/>
    <property type="evidence" value="ECO:0007669"/>
    <property type="project" value="UniProtKB-SubCell"/>
</dbReference>
<dbReference type="InterPro" id="IPR027995">
    <property type="entry name" value="Galactosyl_T_N"/>
</dbReference>
<evidence type="ECO:0000256" key="11">
    <source>
        <dbReference type="RuleBase" id="RU368121"/>
    </source>
</evidence>
<dbReference type="UniPathway" id="UPA00378"/>
<keyword evidence="15" id="KW-1185">Reference proteome</keyword>
<dbReference type="PANTHER" id="PTHR19300:SF57">
    <property type="entry name" value="BETA-1,4-N-ACETYLGALACTOSAMINYLTRANSFERASE"/>
    <property type="match status" value="1"/>
</dbReference>
<dbReference type="CDD" id="cd00899">
    <property type="entry name" value="b4GalT"/>
    <property type="match status" value="1"/>
</dbReference>
<dbReference type="GO" id="GO:0033842">
    <property type="term" value="F:N-acetyl-beta-glucosaminyl-derivative 4-beta-N-acetylgalactosaminyltransferase activity"/>
    <property type="evidence" value="ECO:0007669"/>
    <property type="project" value="TreeGrafter"/>
</dbReference>
<dbReference type="GO" id="GO:0006688">
    <property type="term" value="P:glycosphingolipid biosynthetic process"/>
    <property type="evidence" value="ECO:0007669"/>
    <property type="project" value="TreeGrafter"/>
</dbReference>
<feature type="domain" description="Galactosyltransferase C-terminal" evidence="12">
    <location>
        <begin position="261"/>
        <end position="338"/>
    </location>
</feature>
<dbReference type="GO" id="GO:0046872">
    <property type="term" value="F:metal ion binding"/>
    <property type="evidence" value="ECO:0007669"/>
    <property type="project" value="UniProtKB-UniRule"/>
</dbReference>
<evidence type="ECO:0000256" key="8">
    <source>
        <dbReference type="ARBA" id="ARBA00022989"/>
    </source>
</evidence>
<evidence type="ECO:0000256" key="6">
    <source>
        <dbReference type="ARBA" id="ARBA00022692"/>
    </source>
</evidence>
<keyword evidence="6" id="KW-0812">Transmembrane</keyword>
<dbReference type="EC" id="2.4.1.-" evidence="11"/>
<dbReference type="AlphaFoldDB" id="A0A482XD08"/>
<keyword evidence="11" id="KW-0479">Metal-binding</keyword>
<evidence type="ECO:0000256" key="2">
    <source>
        <dbReference type="ARBA" id="ARBA00004922"/>
    </source>
</evidence>
<protein>
    <recommendedName>
        <fullName evidence="11">Beta-1,4-N-acetylgalactosaminyltransferase</fullName>
        <ecNumber evidence="11">2.4.1.-</ecNumber>
    </recommendedName>
    <alternativeName>
        <fullName evidence="11">Beta-4-GalNAcT</fullName>
    </alternativeName>
</protein>
<reference evidence="14 15" key="1">
    <citation type="journal article" date="2017" name="Gigascience">
        <title>Genome sequence of the small brown planthopper, Laodelphax striatellus.</title>
        <authorList>
            <person name="Zhu J."/>
            <person name="Jiang F."/>
            <person name="Wang X."/>
            <person name="Yang P."/>
            <person name="Bao Y."/>
            <person name="Zhao W."/>
            <person name="Wang W."/>
            <person name="Lu H."/>
            <person name="Wang Q."/>
            <person name="Cui N."/>
            <person name="Li J."/>
            <person name="Chen X."/>
            <person name="Luo L."/>
            <person name="Yu J."/>
            <person name="Kang L."/>
            <person name="Cui F."/>
        </authorList>
    </citation>
    <scope>NUCLEOTIDE SEQUENCE [LARGE SCALE GENOMIC DNA]</scope>
    <source>
        <strain evidence="14">Lst14</strain>
    </source>
</reference>
<dbReference type="InParanoid" id="A0A482XD08"/>
<accession>A0A482XD08</accession>
<keyword evidence="8" id="KW-1133">Transmembrane helix</keyword>
<evidence type="ECO:0000256" key="1">
    <source>
        <dbReference type="ARBA" id="ARBA00004606"/>
    </source>
</evidence>
<evidence type="ECO:0000256" key="7">
    <source>
        <dbReference type="ARBA" id="ARBA00022968"/>
    </source>
</evidence>
<feature type="domain" description="Galactosyltransferase N-terminal" evidence="13">
    <location>
        <begin position="112"/>
        <end position="257"/>
    </location>
</feature>
<dbReference type="InterPro" id="IPR003859">
    <property type="entry name" value="Galactosyl_T"/>
</dbReference>
<keyword evidence="4 11" id="KW-0328">Glycosyltransferase</keyword>
<name>A0A482XD08_LAOST</name>
<comment type="similarity">
    <text evidence="3 11">Belongs to the glycosyltransferase 7 family.</text>
</comment>
<dbReference type="SUPFAM" id="SSF53448">
    <property type="entry name" value="Nucleotide-diphospho-sugar transferases"/>
    <property type="match status" value="1"/>
</dbReference>
<comment type="caution">
    <text evidence="14">The sequence shown here is derived from an EMBL/GenBank/DDBJ whole genome shotgun (WGS) entry which is preliminary data.</text>
</comment>
<comment type="subcellular location">
    <subcellularLocation>
        <location evidence="1 11">Membrane</location>
        <topology evidence="1 11">Single-pass type II membrane protein</topology>
    </subcellularLocation>
</comment>
<keyword evidence="7 11" id="KW-0735">Signal-anchor</keyword>
<dbReference type="GO" id="GO:0005975">
    <property type="term" value="P:carbohydrate metabolic process"/>
    <property type="evidence" value="ECO:0007669"/>
    <property type="project" value="InterPro"/>
</dbReference>
<comment type="cofactor">
    <cofactor evidence="11">
        <name>Mn(2+)</name>
        <dbReference type="ChEBI" id="CHEBI:29035"/>
    </cofactor>
</comment>
<evidence type="ECO:0000256" key="3">
    <source>
        <dbReference type="ARBA" id="ARBA00005735"/>
    </source>
</evidence>
<dbReference type="GO" id="GO:0005794">
    <property type="term" value="C:Golgi apparatus"/>
    <property type="evidence" value="ECO:0007669"/>
    <property type="project" value="TreeGrafter"/>
</dbReference>
<evidence type="ECO:0000259" key="12">
    <source>
        <dbReference type="Pfam" id="PF02709"/>
    </source>
</evidence>
<sequence>MSGASGGGGGGGVGATTSGGGGGSVAKWLVVALVACGLVVQYSYTTIFDARRPIDPLFVVNSSSSAVGRRFFWPLAGVGVGGANRTAGGYQMMGPSAFDQNGTDQNGPRELCPIVSPHLLGPFKPVKEAPPTLDELERDLAGSGSLPAFGGQWQPPTCRSRDRVALIIPYRDRAAHLRVFLKNMHPFLQRQQISYGIFIVEQAGDGPFNRAMLMNVGAVEAQKLGGAGPGGAPPFDCYIFHDIDLLPEDDRNIYNCPDQPRHMSVAIDVLQYRLPYADIFGGVSALSRRHLEQVNGFSNVYWGWGGEDDDMSTRLRTTGLHITRYPARIARYTMLAHRKQKANPKRYEMLYMAKSRYKSDGLNSLQYKRVALRQNRSLTWMLVELGAPS</sequence>
<evidence type="ECO:0000313" key="15">
    <source>
        <dbReference type="Proteomes" id="UP000291343"/>
    </source>
</evidence>
<dbReference type="SMR" id="A0A482XD08"/>
<comment type="function">
    <text evidence="11">Catalyzes the transfer of galactose onto proteins or lipids.</text>
</comment>
<dbReference type="Gene3D" id="3.90.550.10">
    <property type="entry name" value="Spore Coat Polysaccharide Biosynthesis Protein SpsA, Chain A"/>
    <property type="match status" value="1"/>
</dbReference>
<evidence type="ECO:0000256" key="9">
    <source>
        <dbReference type="ARBA" id="ARBA00023136"/>
    </source>
</evidence>
<dbReference type="FunCoup" id="A0A482XD08">
    <property type="interactions" value="699"/>
</dbReference>
<dbReference type="PANTHER" id="PTHR19300">
    <property type="entry name" value="BETA-1,4-GALACTOSYLTRANSFERASE"/>
    <property type="match status" value="1"/>
</dbReference>
<evidence type="ECO:0000313" key="14">
    <source>
        <dbReference type="EMBL" id="RZF43754.1"/>
    </source>
</evidence>
<evidence type="ECO:0000256" key="4">
    <source>
        <dbReference type="ARBA" id="ARBA00022676"/>
    </source>
</evidence>
<keyword evidence="10 11" id="KW-0325">Glycoprotein</keyword>
<dbReference type="GO" id="GO:0008378">
    <property type="term" value="F:galactosyltransferase activity"/>
    <property type="evidence" value="ECO:0007669"/>
    <property type="project" value="TreeGrafter"/>
</dbReference>
<gene>
    <name evidence="14" type="ORF">LSTR_LSTR009177</name>
</gene>
<dbReference type="Pfam" id="PF02709">
    <property type="entry name" value="Glyco_transf_7C"/>
    <property type="match status" value="1"/>
</dbReference>
<organism evidence="14 15">
    <name type="scientific">Laodelphax striatellus</name>
    <name type="common">Small brown planthopper</name>
    <name type="synonym">Delphax striatella</name>
    <dbReference type="NCBI Taxonomy" id="195883"/>
    <lineage>
        <taxon>Eukaryota</taxon>
        <taxon>Metazoa</taxon>
        <taxon>Ecdysozoa</taxon>
        <taxon>Arthropoda</taxon>
        <taxon>Hexapoda</taxon>
        <taxon>Insecta</taxon>
        <taxon>Pterygota</taxon>
        <taxon>Neoptera</taxon>
        <taxon>Paraneoptera</taxon>
        <taxon>Hemiptera</taxon>
        <taxon>Auchenorrhyncha</taxon>
        <taxon>Fulgoroidea</taxon>
        <taxon>Delphacidae</taxon>
        <taxon>Criomorphinae</taxon>
        <taxon>Laodelphax</taxon>
    </lineage>
</organism>
<dbReference type="Proteomes" id="UP000291343">
    <property type="component" value="Unassembled WGS sequence"/>
</dbReference>
<comment type="pathway">
    <text evidence="2 11">Protein modification; protein glycosylation.</text>
</comment>
<keyword evidence="11" id="KW-0464">Manganese</keyword>
<dbReference type="Pfam" id="PF13733">
    <property type="entry name" value="Glyco_transf_7N"/>
    <property type="match status" value="1"/>
</dbReference>
<dbReference type="InterPro" id="IPR027791">
    <property type="entry name" value="Galactosyl_T_C"/>
</dbReference>
<proteinExistence type="inferred from homology"/>
<evidence type="ECO:0000256" key="5">
    <source>
        <dbReference type="ARBA" id="ARBA00022679"/>
    </source>
</evidence>
<dbReference type="InterPro" id="IPR029044">
    <property type="entry name" value="Nucleotide-diphossugar_trans"/>
</dbReference>
<dbReference type="STRING" id="195883.A0A482XD08"/>
<evidence type="ECO:0000259" key="13">
    <source>
        <dbReference type="Pfam" id="PF13733"/>
    </source>
</evidence>
<keyword evidence="9" id="KW-0472">Membrane</keyword>
<dbReference type="EMBL" id="QKKF02012223">
    <property type="protein sequence ID" value="RZF43754.1"/>
    <property type="molecule type" value="Genomic_DNA"/>
</dbReference>